<organism evidence="1 2">
    <name type="scientific">Trifolium pratense</name>
    <name type="common">Red clover</name>
    <dbReference type="NCBI Taxonomy" id="57577"/>
    <lineage>
        <taxon>Eukaryota</taxon>
        <taxon>Viridiplantae</taxon>
        <taxon>Streptophyta</taxon>
        <taxon>Embryophyta</taxon>
        <taxon>Tracheophyta</taxon>
        <taxon>Spermatophyta</taxon>
        <taxon>Magnoliopsida</taxon>
        <taxon>eudicotyledons</taxon>
        <taxon>Gunneridae</taxon>
        <taxon>Pentapetalae</taxon>
        <taxon>rosids</taxon>
        <taxon>fabids</taxon>
        <taxon>Fabales</taxon>
        <taxon>Fabaceae</taxon>
        <taxon>Papilionoideae</taxon>
        <taxon>50 kb inversion clade</taxon>
        <taxon>NPAAA clade</taxon>
        <taxon>Hologalegina</taxon>
        <taxon>IRL clade</taxon>
        <taxon>Trifolieae</taxon>
        <taxon>Trifolium</taxon>
    </lineage>
</organism>
<name>A0ACB0IFZ4_TRIPR</name>
<gene>
    <name evidence="1" type="ORF">MILVUS5_LOCUS1837</name>
</gene>
<evidence type="ECO:0000313" key="2">
    <source>
        <dbReference type="Proteomes" id="UP001177021"/>
    </source>
</evidence>
<keyword evidence="2" id="KW-1185">Reference proteome</keyword>
<reference evidence="1" key="1">
    <citation type="submission" date="2023-10" db="EMBL/GenBank/DDBJ databases">
        <authorList>
            <person name="Rodriguez Cubillos JULIANA M."/>
            <person name="De Vega J."/>
        </authorList>
    </citation>
    <scope>NUCLEOTIDE SEQUENCE</scope>
</reference>
<dbReference type="Proteomes" id="UP001177021">
    <property type="component" value="Unassembled WGS sequence"/>
</dbReference>
<accession>A0ACB0IFZ4</accession>
<comment type="caution">
    <text evidence="1">The sequence shown here is derived from an EMBL/GenBank/DDBJ whole genome shotgun (WGS) entry which is preliminary data.</text>
</comment>
<proteinExistence type="predicted"/>
<dbReference type="EMBL" id="CASHSV030000001">
    <property type="protein sequence ID" value="CAJ2629957.1"/>
    <property type="molecule type" value="Genomic_DNA"/>
</dbReference>
<evidence type="ECO:0000313" key="1">
    <source>
        <dbReference type="EMBL" id="CAJ2629957.1"/>
    </source>
</evidence>
<protein>
    <submittedName>
        <fullName evidence="1">Uncharacterized protein</fullName>
    </submittedName>
</protein>
<sequence>MFQENRYPALFAASTSDSYIEDPPKRSRISYTRNFLLSLAKVGGLRTLKLQREIRLTMTYLFENSLGLLPSPYCEDLENSDYVCNQEKRQDSAPKAPDNVNFLHKSNEPYLPPCRNKALSSSTGDSNGSLNSNISGSSECTSQEPAEPLDSNGSLSGNKSGSSECTSQEPAESVIPDVQIQQELELKSSNMSLEDSSTCIPGLILPDEDSLITYDGPPILAPEVECPDVIDSLISAPDESNQTEDDFDWDLDSDDPTFAMIKKLAESVLDGDDDDYDDGYYDSDSSDFEYDDSLMDDIMVKLVQHGARLAHMHLSTPPSYSNQLNPGMDQQDQNCFLRSSTGSAVYSLSSHHCPYHKIYQHSPLYDPGELRRFGLGAGESTFQQGKMQSQLPAFDKLASCKEKPNPMQNWFEYKGQSYDNSVNGPPDSHGYGNIDQAAVDKFGDSHGKFFGGFYK</sequence>